<feature type="signal peptide" evidence="1">
    <location>
        <begin position="1"/>
        <end position="20"/>
    </location>
</feature>
<evidence type="ECO:0000256" key="1">
    <source>
        <dbReference type="SAM" id="SignalP"/>
    </source>
</evidence>
<evidence type="ECO:0000313" key="3">
    <source>
        <dbReference type="EMBL" id="MFC4232360.1"/>
    </source>
</evidence>
<proteinExistence type="predicted"/>
<protein>
    <submittedName>
        <fullName evidence="3">DUF3471 domain-containing protein</fullName>
    </submittedName>
</protein>
<name>A0ABV8PZV0_9BACT</name>
<organism evidence="3 4">
    <name type="scientific">Parasediminibacterium paludis</name>
    <dbReference type="NCBI Taxonomy" id="908966"/>
    <lineage>
        <taxon>Bacteria</taxon>
        <taxon>Pseudomonadati</taxon>
        <taxon>Bacteroidota</taxon>
        <taxon>Chitinophagia</taxon>
        <taxon>Chitinophagales</taxon>
        <taxon>Chitinophagaceae</taxon>
        <taxon>Parasediminibacterium</taxon>
    </lineage>
</organism>
<evidence type="ECO:0000313" key="4">
    <source>
        <dbReference type="Proteomes" id="UP001595906"/>
    </source>
</evidence>
<accession>A0ABV8PZV0</accession>
<dbReference type="Pfam" id="PF11954">
    <property type="entry name" value="DUF3471"/>
    <property type="match status" value="1"/>
</dbReference>
<keyword evidence="4" id="KW-1185">Reference proteome</keyword>
<gene>
    <name evidence="3" type="ORF">ACFOW1_10690</name>
</gene>
<feature type="chain" id="PRO_5046556331" evidence="1">
    <location>
        <begin position="21"/>
        <end position="121"/>
    </location>
</feature>
<dbReference type="InterPro" id="IPR021860">
    <property type="entry name" value="Peptidase_S12_Pab87-rel_C"/>
</dbReference>
<feature type="domain" description="Peptidase S12 Pab87-related C-terminal" evidence="2">
    <location>
        <begin position="22"/>
        <end position="98"/>
    </location>
</feature>
<comment type="caution">
    <text evidence="3">The sequence shown here is derived from an EMBL/GenBank/DDBJ whole genome shotgun (WGS) entry which is preliminary data.</text>
</comment>
<sequence length="121" mass="12986">MKKLMLLVMLVLGFAVTSLAQQQDTTLAQYVGKYVFPAGSVVPDVTVTLENGALVMSSSAGSSALDKESEDVYVIVAFQGKAMFKRDTNKKIVGISINAMGYQLEGTKENGIVIATNHIIR</sequence>
<dbReference type="EMBL" id="JBHSDC010000022">
    <property type="protein sequence ID" value="MFC4232360.1"/>
    <property type="molecule type" value="Genomic_DNA"/>
</dbReference>
<dbReference type="RefSeq" id="WP_379014181.1">
    <property type="nucleotide sequence ID" value="NZ_JBHSDC010000022.1"/>
</dbReference>
<evidence type="ECO:0000259" key="2">
    <source>
        <dbReference type="Pfam" id="PF11954"/>
    </source>
</evidence>
<keyword evidence="1" id="KW-0732">Signal</keyword>
<reference evidence="4" key="1">
    <citation type="journal article" date="2019" name="Int. J. Syst. Evol. Microbiol.">
        <title>The Global Catalogue of Microorganisms (GCM) 10K type strain sequencing project: providing services to taxonomists for standard genome sequencing and annotation.</title>
        <authorList>
            <consortium name="The Broad Institute Genomics Platform"/>
            <consortium name="The Broad Institute Genome Sequencing Center for Infectious Disease"/>
            <person name="Wu L."/>
            <person name="Ma J."/>
        </authorList>
    </citation>
    <scope>NUCLEOTIDE SEQUENCE [LARGE SCALE GENOMIC DNA]</scope>
    <source>
        <strain evidence="4">CECT 8010</strain>
    </source>
</reference>
<dbReference type="Proteomes" id="UP001595906">
    <property type="component" value="Unassembled WGS sequence"/>
</dbReference>